<keyword evidence="4" id="KW-0143">Chaperone</keyword>
<dbReference type="InParanoid" id="Q6L2E6"/>
<dbReference type="HOGENOM" id="CLU_043725_1_1_2"/>
<keyword evidence="5" id="KW-0418">Kinase</keyword>
<accession>A0A8G2L805</accession>
<dbReference type="Proteomes" id="UP000000438">
    <property type="component" value="Chromosome"/>
</dbReference>
<proteinExistence type="predicted"/>
<protein>
    <submittedName>
        <fullName evidence="5 6">LAO/AO transport system kinase</fullName>
        <ecNumber evidence="5">2.7.-.-</ecNumber>
    </submittedName>
</protein>
<dbReference type="STRING" id="263820.PTO0271"/>
<evidence type="ECO:0000313" key="5">
    <source>
        <dbReference type="EMBL" id="AAT42856.1"/>
    </source>
</evidence>
<evidence type="ECO:0000256" key="4">
    <source>
        <dbReference type="ARBA" id="ARBA00023186"/>
    </source>
</evidence>
<accession>Q6L2E6</accession>
<evidence type="ECO:0000313" key="7">
    <source>
        <dbReference type="Proteomes" id="UP000000438"/>
    </source>
</evidence>
<dbReference type="GO" id="GO:0016787">
    <property type="term" value="F:hydrolase activity"/>
    <property type="evidence" value="ECO:0007669"/>
    <property type="project" value="UniProtKB-KW"/>
</dbReference>
<dbReference type="EC" id="2.7.-.-" evidence="5"/>
<keyword evidence="8" id="KW-1185">Reference proteome</keyword>
<dbReference type="OrthoDB" id="21324at2157"/>
<dbReference type="eggNOG" id="arCOG01226">
    <property type="taxonomic scope" value="Archaea"/>
</dbReference>
<dbReference type="Proteomes" id="UP000192315">
    <property type="component" value="Unassembled WGS sequence"/>
</dbReference>
<reference evidence="5 7" key="1">
    <citation type="journal article" date="2004" name="Proc. Natl. Acad. Sci. U.S.A.">
        <title>Genome sequence of Picrophilus torridus and its implications for life around pH 0.</title>
        <authorList>
            <person name="Futterer O."/>
            <person name="Angelov A."/>
            <person name="Liesegang H."/>
            <person name="Gottschalk G."/>
            <person name="Schleper C."/>
            <person name="Schepers B."/>
            <person name="Dock C."/>
            <person name="Antranikian G."/>
            <person name="Liebl W."/>
        </authorList>
    </citation>
    <scope>NUCLEOTIDE SEQUENCE [LARGE SCALE GENOMIC DNA]</scope>
    <source>
        <strain evidence="7">ATCC 700027 / DSM 9790 / JCM 10055 / NBRC 100828</strain>
        <strain evidence="5">DSM 9790</strain>
    </source>
</reference>
<keyword evidence="3" id="KW-0342">GTP-binding</keyword>
<dbReference type="RefSeq" id="WP_011177072.1">
    <property type="nucleotide sequence ID" value="NC_005877.1"/>
</dbReference>
<dbReference type="FunCoup" id="Q6L2E6">
    <property type="interactions" value="26"/>
</dbReference>
<dbReference type="PANTHER" id="PTHR43087">
    <property type="entry name" value="LYSINE/ARGININE/ORNITHINE TRANSPORT SYSTEM KINASE"/>
    <property type="match status" value="1"/>
</dbReference>
<evidence type="ECO:0000313" key="8">
    <source>
        <dbReference type="Proteomes" id="UP000192315"/>
    </source>
</evidence>
<dbReference type="EMBL" id="AE017261">
    <property type="protein sequence ID" value="AAT42856.1"/>
    <property type="molecule type" value="Genomic_DNA"/>
</dbReference>
<dbReference type="GO" id="GO:0005525">
    <property type="term" value="F:GTP binding"/>
    <property type="evidence" value="ECO:0007669"/>
    <property type="project" value="UniProtKB-KW"/>
</dbReference>
<dbReference type="PATRIC" id="fig|263820.9.peg.291"/>
<evidence type="ECO:0000256" key="1">
    <source>
        <dbReference type="ARBA" id="ARBA00022741"/>
    </source>
</evidence>
<gene>
    <name evidence="5" type="ordered locus">PTO0271</name>
    <name evidence="6" type="ORF">SAMN02745355_1575</name>
</gene>
<dbReference type="GeneID" id="2844137"/>
<dbReference type="PANTHER" id="PTHR43087:SF1">
    <property type="entry name" value="LAO_AO TRANSPORT SYSTEM ATPASE"/>
    <property type="match status" value="1"/>
</dbReference>
<evidence type="ECO:0000313" key="6">
    <source>
        <dbReference type="EMBL" id="SMD31617.1"/>
    </source>
</evidence>
<dbReference type="Gene3D" id="3.40.50.300">
    <property type="entry name" value="P-loop containing nucleotide triphosphate hydrolases"/>
    <property type="match status" value="1"/>
</dbReference>
<reference evidence="6 8" key="3">
    <citation type="submission" date="2017-04" db="EMBL/GenBank/DDBJ databases">
        <authorList>
            <person name="Varghese N."/>
            <person name="Submissions S."/>
        </authorList>
    </citation>
    <scope>NUCLEOTIDE SEQUENCE [LARGE SCALE GENOMIC DNA]</scope>
    <source>
        <strain evidence="6 8">DSM 9789</strain>
    </source>
</reference>
<dbReference type="PaxDb" id="263820-PTO0271"/>
<dbReference type="InterPro" id="IPR052040">
    <property type="entry name" value="GTPase/Isobutyryl-CoA_mutase"/>
</dbReference>
<sequence length="290" mass="32226">MYLDQIIAGLKSGDRRSIARCISIMENGDDDDRRYIIERIFNLGNARIIGITGPPGVGKSTIIGRLAPMLNNKAVTSVLAIDPSSPFSGGSILGNRIRMQESLSKYGIYMRSTANRMYEGGLSEYTWDIIKVLEASGSRNIIIETVGSGQADLDIMNYADITLVVLSPGLGDEIQALKSGLMEIGDIFVLNKMDLEGSYLAMKEIMNVLSIKDNRPPVIGINSITGEGYNELLSEIEKIKKNNKNLRYKRKLKQVIISDLYKRYSSIIENMVIDYNIDPYSLANDIIKIE</sequence>
<dbReference type="Pfam" id="PF03308">
    <property type="entry name" value="MeaB"/>
    <property type="match status" value="1"/>
</dbReference>
<evidence type="ECO:0000256" key="2">
    <source>
        <dbReference type="ARBA" id="ARBA00022801"/>
    </source>
</evidence>
<dbReference type="AlphaFoldDB" id="Q6L2E6"/>
<dbReference type="KEGG" id="pto:PTO0271"/>
<dbReference type="GO" id="GO:0016301">
    <property type="term" value="F:kinase activity"/>
    <property type="evidence" value="ECO:0007669"/>
    <property type="project" value="UniProtKB-KW"/>
</dbReference>
<evidence type="ECO:0000256" key="3">
    <source>
        <dbReference type="ARBA" id="ARBA00023134"/>
    </source>
</evidence>
<dbReference type="EMBL" id="FWYE01000005">
    <property type="protein sequence ID" value="SMD31617.1"/>
    <property type="molecule type" value="Genomic_DNA"/>
</dbReference>
<keyword evidence="1" id="KW-0547">Nucleotide-binding</keyword>
<keyword evidence="2" id="KW-0378">Hydrolase</keyword>
<reference evidence="5" key="2">
    <citation type="submission" date="2004-02" db="EMBL/GenBank/DDBJ databases">
        <authorList>
            <person name="Fuetterer O."/>
            <person name="Angelov A."/>
            <person name="Liesegang H."/>
            <person name="Gottschalk G."/>
            <person name="Schleper C."/>
            <person name="Schepers B."/>
            <person name="Dock C."/>
            <person name="Antranikian G."/>
            <person name="Liebl W."/>
        </authorList>
    </citation>
    <scope>NUCLEOTIDE SEQUENCE</scope>
    <source>
        <strain evidence="5">DSM 9790</strain>
    </source>
</reference>
<organism evidence="5 7">
    <name type="scientific">Picrophilus torridus (strain ATCC 700027 / DSM 9790 / JCM 10055 / NBRC 100828 / KAW 2/3)</name>
    <dbReference type="NCBI Taxonomy" id="1122961"/>
    <lineage>
        <taxon>Archaea</taxon>
        <taxon>Methanobacteriati</taxon>
        <taxon>Thermoplasmatota</taxon>
        <taxon>Thermoplasmata</taxon>
        <taxon>Thermoplasmatales</taxon>
        <taxon>Picrophilaceae</taxon>
        <taxon>Picrophilus</taxon>
    </lineage>
</organism>
<dbReference type="InterPro" id="IPR027417">
    <property type="entry name" value="P-loop_NTPase"/>
</dbReference>
<name>Q6L2E6_PICTO</name>
<dbReference type="SUPFAM" id="SSF52540">
    <property type="entry name" value="P-loop containing nucleoside triphosphate hydrolases"/>
    <property type="match status" value="1"/>
</dbReference>
<keyword evidence="5" id="KW-0808">Transferase</keyword>